<dbReference type="HOGENOM" id="CLU_2199518_0_0_1"/>
<accession>B0X6M6</accession>
<dbReference type="Proteomes" id="UP000002320">
    <property type="component" value="Unassembled WGS sequence"/>
</dbReference>
<dbReference type="InParanoid" id="B0X6M6"/>
<reference evidence="2" key="2">
    <citation type="submission" date="2020-05" db="UniProtKB">
        <authorList>
            <consortium name="EnsemblMetazoa"/>
        </authorList>
    </citation>
    <scope>IDENTIFICATION</scope>
    <source>
        <strain evidence="2">JHB</strain>
    </source>
</reference>
<dbReference type="STRING" id="7176.B0X6M6"/>
<protein>
    <submittedName>
        <fullName evidence="1 2">Uncharacterized protein</fullName>
    </submittedName>
</protein>
<sequence>MVAACEEVNQLCSNICLVKERDLLVVIPATLSSQCIPELPQDKIAALTEHIQEADAGSATFSMAYARPVLPSPWTPKVNAYEKELLKKAILELKKTIQKDEELSRRTM</sequence>
<evidence type="ECO:0000313" key="2">
    <source>
        <dbReference type="EnsemblMetazoa" id="CPIJ014838-PA"/>
    </source>
</evidence>
<evidence type="ECO:0000313" key="3">
    <source>
        <dbReference type="Proteomes" id="UP000002320"/>
    </source>
</evidence>
<dbReference type="EnsemblMetazoa" id="CPIJ014838-RA">
    <property type="protein sequence ID" value="CPIJ014838-PA"/>
    <property type="gene ID" value="CPIJ014838"/>
</dbReference>
<proteinExistence type="predicted"/>
<organism>
    <name type="scientific">Culex quinquefasciatus</name>
    <name type="common">Southern house mosquito</name>
    <name type="synonym">Culex pungens</name>
    <dbReference type="NCBI Taxonomy" id="7176"/>
    <lineage>
        <taxon>Eukaryota</taxon>
        <taxon>Metazoa</taxon>
        <taxon>Ecdysozoa</taxon>
        <taxon>Arthropoda</taxon>
        <taxon>Hexapoda</taxon>
        <taxon>Insecta</taxon>
        <taxon>Pterygota</taxon>
        <taxon>Neoptera</taxon>
        <taxon>Endopterygota</taxon>
        <taxon>Diptera</taxon>
        <taxon>Nematocera</taxon>
        <taxon>Culicoidea</taxon>
        <taxon>Culicidae</taxon>
        <taxon>Culicinae</taxon>
        <taxon>Culicini</taxon>
        <taxon>Culex</taxon>
        <taxon>Culex</taxon>
    </lineage>
</organism>
<name>B0X6M6_CULQU</name>
<reference evidence="1" key="1">
    <citation type="submission" date="2007-03" db="EMBL/GenBank/DDBJ databases">
        <title>Annotation of Culex pipiens quinquefasciatus.</title>
        <authorList>
            <consortium name="The Broad Institute Genome Sequencing Platform"/>
            <person name="Atkinson P.W."/>
            <person name="Hemingway J."/>
            <person name="Christensen B.M."/>
            <person name="Higgs S."/>
            <person name="Kodira C."/>
            <person name="Hannick L."/>
            <person name="Megy K."/>
            <person name="O'Leary S."/>
            <person name="Pearson M."/>
            <person name="Haas B.J."/>
            <person name="Mauceli E."/>
            <person name="Wortman J.R."/>
            <person name="Lee N.H."/>
            <person name="Guigo R."/>
            <person name="Stanke M."/>
            <person name="Alvarado L."/>
            <person name="Amedeo P."/>
            <person name="Antoine C.H."/>
            <person name="Arensburger P."/>
            <person name="Bidwell S.L."/>
            <person name="Crawford M."/>
            <person name="Camaro F."/>
            <person name="Devon K."/>
            <person name="Engels R."/>
            <person name="Hammond M."/>
            <person name="Howarth C."/>
            <person name="Koehrsen M."/>
            <person name="Lawson D."/>
            <person name="Montgomery P."/>
            <person name="Nene V."/>
            <person name="Nusbaum C."/>
            <person name="Puiu D."/>
            <person name="Romero-Severson J."/>
            <person name="Severson D.W."/>
            <person name="Shumway M."/>
            <person name="Sisk P."/>
            <person name="Stolte C."/>
            <person name="Zeng Q."/>
            <person name="Eisenstadt E."/>
            <person name="Fraser-Liggett C."/>
            <person name="Strausberg R."/>
            <person name="Galagan J."/>
            <person name="Birren B."/>
            <person name="Collins F.H."/>
        </authorList>
    </citation>
    <scope>NUCLEOTIDE SEQUENCE [LARGE SCALE GENOMIC DNA]</scope>
    <source>
        <strain evidence="1">JHB</strain>
    </source>
</reference>
<gene>
    <name evidence="2" type="primary">6048367</name>
    <name evidence="1" type="ORF">CpipJ_CPIJ014838</name>
</gene>
<dbReference type="EMBL" id="DS232418">
    <property type="protein sequence ID" value="EDS41509.1"/>
    <property type="molecule type" value="Genomic_DNA"/>
</dbReference>
<dbReference type="KEGG" id="cqu:CpipJ_CPIJ014838"/>
<dbReference type="VEuPathDB" id="VectorBase:CPIJ014838"/>
<dbReference type="AlphaFoldDB" id="B0X6M6"/>
<evidence type="ECO:0000313" key="1">
    <source>
        <dbReference type="EMBL" id="EDS41509.1"/>
    </source>
</evidence>
<keyword evidence="3" id="KW-1185">Reference proteome</keyword>